<keyword evidence="3" id="KW-1185">Reference proteome</keyword>
<keyword evidence="1" id="KW-0472">Membrane</keyword>
<dbReference type="EMBL" id="VJMJ01000002">
    <property type="protein sequence ID" value="KAF0745281.1"/>
    <property type="molecule type" value="Genomic_DNA"/>
</dbReference>
<sequence length="98" mass="10962">MPADANSPVYKYYISIPSCDYKGRYLYTALFGCAAIYASSGAVGNWFKASQPNPELFLSSLTREYSAFKKLKTTMYLSLGIQGLCNLVELVRRRVQPS</sequence>
<reference evidence="2 3" key="1">
    <citation type="submission" date="2019-07" db="EMBL/GenBank/DDBJ databases">
        <title>Genomics analysis of Aphanomyces spp. identifies a new class of oomycete effector associated with host adaptation.</title>
        <authorList>
            <person name="Gaulin E."/>
        </authorList>
    </citation>
    <scope>NUCLEOTIDE SEQUENCE [LARGE SCALE GENOMIC DNA]</scope>
    <source>
        <strain evidence="2 3">ATCC 201684</strain>
    </source>
</reference>
<keyword evidence="1" id="KW-0812">Transmembrane</keyword>
<organism evidence="2 3">
    <name type="scientific">Aphanomyces euteiches</name>
    <dbReference type="NCBI Taxonomy" id="100861"/>
    <lineage>
        <taxon>Eukaryota</taxon>
        <taxon>Sar</taxon>
        <taxon>Stramenopiles</taxon>
        <taxon>Oomycota</taxon>
        <taxon>Saprolegniomycetes</taxon>
        <taxon>Saprolegniales</taxon>
        <taxon>Verrucalvaceae</taxon>
        <taxon>Aphanomyces</taxon>
    </lineage>
</organism>
<gene>
    <name evidence="2" type="ORF">Ae201684_000312</name>
</gene>
<evidence type="ECO:0000313" key="3">
    <source>
        <dbReference type="Proteomes" id="UP000481153"/>
    </source>
</evidence>
<proteinExistence type="predicted"/>
<evidence type="ECO:0000256" key="1">
    <source>
        <dbReference type="SAM" id="Phobius"/>
    </source>
</evidence>
<dbReference type="Proteomes" id="UP000481153">
    <property type="component" value="Unassembled WGS sequence"/>
</dbReference>
<name>A0A6G0XX24_9STRA</name>
<dbReference type="AlphaFoldDB" id="A0A6G0XX24"/>
<evidence type="ECO:0000313" key="2">
    <source>
        <dbReference type="EMBL" id="KAF0745281.1"/>
    </source>
</evidence>
<protein>
    <submittedName>
        <fullName evidence="2">Uncharacterized protein</fullName>
    </submittedName>
</protein>
<comment type="caution">
    <text evidence="2">The sequence shown here is derived from an EMBL/GenBank/DDBJ whole genome shotgun (WGS) entry which is preliminary data.</text>
</comment>
<accession>A0A6G0XX24</accession>
<keyword evidence="1" id="KW-1133">Transmembrane helix</keyword>
<feature type="transmembrane region" description="Helical" evidence="1">
    <location>
        <begin position="25"/>
        <end position="47"/>
    </location>
</feature>